<keyword evidence="1" id="KW-1133">Transmembrane helix</keyword>
<sequence length="87" mass="9851">MSKKKDKNYRRKIEALKAQLTTQKAYKEFPTPTTAAANETQPPLIKASDFENYYTSIAIVKKEVVKSLLLSLICLSIILGAYIIQTR</sequence>
<accession>A0A2G9XBQ0</accession>
<comment type="caution">
    <text evidence="2">The sequence shown here is derived from an EMBL/GenBank/DDBJ whole genome shotgun (WGS) entry which is preliminary data.</text>
</comment>
<keyword evidence="1" id="KW-0472">Membrane</keyword>
<evidence type="ECO:0000313" key="2">
    <source>
        <dbReference type="EMBL" id="PIP04420.1"/>
    </source>
</evidence>
<evidence type="ECO:0000256" key="1">
    <source>
        <dbReference type="SAM" id="Phobius"/>
    </source>
</evidence>
<protein>
    <submittedName>
        <fullName evidence="2">Uncharacterized protein</fullName>
    </submittedName>
</protein>
<organism evidence="2 3">
    <name type="scientific">candidate division WWE3 bacterium CG23_combo_of_CG06-09_8_20_14_all_40_14</name>
    <dbReference type="NCBI Taxonomy" id="1975095"/>
    <lineage>
        <taxon>Bacteria</taxon>
        <taxon>Katanobacteria</taxon>
    </lineage>
</organism>
<dbReference type="Proteomes" id="UP000231388">
    <property type="component" value="Unassembled WGS sequence"/>
</dbReference>
<dbReference type="EMBL" id="PCQY01000031">
    <property type="protein sequence ID" value="PIP04420.1"/>
    <property type="molecule type" value="Genomic_DNA"/>
</dbReference>
<dbReference type="AlphaFoldDB" id="A0A2G9XBQ0"/>
<gene>
    <name evidence="2" type="ORF">COX53_02435</name>
</gene>
<feature type="transmembrane region" description="Helical" evidence="1">
    <location>
        <begin position="64"/>
        <end position="84"/>
    </location>
</feature>
<evidence type="ECO:0000313" key="3">
    <source>
        <dbReference type="Proteomes" id="UP000231388"/>
    </source>
</evidence>
<proteinExistence type="predicted"/>
<keyword evidence="1" id="KW-0812">Transmembrane</keyword>
<name>A0A2G9XBQ0_UNCKA</name>
<reference evidence="2 3" key="1">
    <citation type="submission" date="2017-09" db="EMBL/GenBank/DDBJ databases">
        <title>Depth-based differentiation of microbial function through sediment-hosted aquifers and enrichment of novel symbionts in the deep terrestrial subsurface.</title>
        <authorList>
            <person name="Probst A.J."/>
            <person name="Ladd B."/>
            <person name="Jarett J.K."/>
            <person name="Geller-Mcgrath D.E."/>
            <person name="Sieber C.M."/>
            <person name="Emerson J.B."/>
            <person name="Anantharaman K."/>
            <person name="Thomas B.C."/>
            <person name="Malmstrom R."/>
            <person name="Stieglmeier M."/>
            <person name="Klingl A."/>
            <person name="Woyke T."/>
            <person name="Ryan C.M."/>
            <person name="Banfield J.F."/>
        </authorList>
    </citation>
    <scope>NUCLEOTIDE SEQUENCE [LARGE SCALE GENOMIC DNA]</scope>
    <source>
        <strain evidence="2">CG23_combo_of_CG06-09_8_20_14_all_40_14</strain>
    </source>
</reference>